<keyword evidence="1" id="KW-0479">Metal-binding</keyword>
<dbReference type="RefSeq" id="WP_092225332.1">
    <property type="nucleotide sequence ID" value="NZ_FNJI01000033.1"/>
</dbReference>
<dbReference type="AlphaFoldDB" id="A0A1H0UJY2"/>
<dbReference type="InterPro" id="IPR029068">
    <property type="entry name" value="Glyas_Bleomycin-R_OHBP_Dase"/>
</dbReference>
<dbReference type="InterPro" id="IPR037523">
    <property type="entry name" value="VOC_core"/>
</dbReference>
<keyword evidence="4" id="KW-1185">Reference proteome</keyword>
<dbReference type="GO" id="GO:0051213">
    <property type="term" value="F:dioxygenase activity"/>
    <property type="evidence" value="ECO:0007669"/>
    <property type="project" value="UniProtKB-KW"/>
</dbReference>
<keyword evidence="3" id="KW-0560">Oxidoreductase</keyword>
<proteinExistence type="predicted"/>
<dbReference type="Proteomes" id="UP000199073">
    <property type="component" value="Unassembled WGS sequence"/>
</dbReference>
<dbReference type="PANTHER" id="PTHR43048">
    <property type="entry name" value="METHYLMALONYL-COA EPIMERASE"/>
    <property type="match status" value="1"/>
</dbReference>
<dbReference type="GO" id="GO:0004493">
    <property type="term" value="F:methylmalonyl-CoA epimerase activity"/>
    <property type="evidence" value="ECO:0007669"/>
    <property type="project" value="TreeGrafter"/>
</dbReference>
<keyword evidence="3" id="KW-0223">Dioxygenase</keyword>
<name>A0A1H0UJY2_9BACT</name>
<dbReference type="SUPFAM" id="SSF54593">
    <property type="entry name" value="Glyoxalase/Bleomycin resistance protein/Dihydroxybiphenyl dioxygenase"/>
    <property type="match status" value="1"/>
</dbReference>
<reference evidence="3 4" key="1">
    <citation type="submission" date="2016-10" db="EMBL/GenBank/DDBJ databases">
        <authorList>
            <person name="de Groot N.N."/>
        </authorList>
    </citation>
    <scope>NUCLEOTIDE SEQUENCE [LARGE SCALE GENOMIC DNA]</scope>
    <source>
        <strain evidence="3 4">DSM 12130</strain>
    </source>
</reference>
<dbReference type="PROSITE" id="PS51819">
    <property type="entry name" value="VOC"/>
    <property type="match status" value="1"/>
</dbReference>
<dbReference type="InterPro" id="IPR051785">
    <property type="entry name" value="MMCE/EMCE_epimerase"/>
</dbReference>
<dbReference type="InterPro" id="IPR004360">
    <property type="entry name" value="Glyas_Fos-R_dOase_dom"/>
</dbReference>
<sequence length="146" mass="15975">MITRPDHVNIVVSDLKQSCDFFSLLGFTKGPGGRLSGVWISEVVGLENVDADYVELTHPGSRMRIELICYRSPVSGKSPDIGKANRIGIRHIAFAVDNIEATVEKLAAAGVRFDSGIQLYPATGKKLVYFKGPDNILLELAEYPLK</sequence>
<evidence type="ECO:0000313" key="3">
    <source>
        <dbReference type="EMBL" id="SDP66355.1"/>
    </source>
</evidence>
<evidence type="ECO:0000256" key="1">
    <source>
        <dbReference type="ARBA" id="ARBA00022723"/>
    </source>
</evidence>
<gene>
    <name evidence="3" type="ORF">SAMN05660330_03586</name>
</gene>
<dbReference type="Pfam" id="PF00903">
    <property type="entry name" value="Glyoxalase"/>
    <property type="match status" value="1"/>
</dbReference>
<protein>
    <submittedName>
        <fullName evidence="3">Catechol 2,3-dioxygenase</fullName>
    </submittedName>
</protein>
<evidence type="ECO:0000259" key="2">
    <source>
        <dbReference type="PROSITE" id="PS51819"/>
    </source>
</evidence>
<dbReference type="PANTHER" id="PTHR43048:SF5">
    <property type="entry name" value="BLR5325 PROTEIN"/>
    <property type="match status" value="1"/>
</dbReference>
<accession>A0A1H0UJY2</accession>
<organism evidence="3 4">
    <name type="scientific">Desulforhopalus singaporensis</name>
    <dbReference type="NCBI Taxonomy" id="91360"/>
    <lineage>
        <taxon>Bacteria</taxon>
        <taxon>Pseudomonadati</taxon>
        <taxon>Thermodesulfobacteriota</taxon>
        <taxon>Desulfobulbia</taxon>
        <taxon>Desulfobulbales</taxon>
        <taxon>Desulfocapsaceae</taxon>
        <taxon>Desulforhopalus</taxon>
    </lineage>
</organism>
<dbReference type="GO" id="GO:0046872">
    <property type="term" value="F:metal ion binding"/>
    <property type="evidence" value="ECO:0007669"/>
    <property type="project" value="UniProtKB-KW"/>
</dbReference>
<dbReference type="STRING" id="91360.SAMN05660330_03586"/>
<dbReference type="EMBL" id="FNJI01000033">
    <property type="protein sequence ID" value="SDP66355.1"/>
    <property type="molecule type" value="Genomic_DNA"/>
</dbReference>
<dbReference type="GO" id="GO:0046491">
    <property type="term" value="P:L-methylmalonyl-CoA metabolic process"/>
    <property type="evidence" value="ECO:0007669"/>
    <property type="project" value="TreeGrafter"/>
</dbReference>
<evidence type="ECO:0000313" key="4">
    <source>
        <dbReference type="Proteomes" id="UP000199073"/>
    </source>
</evidence>
<dbReference type="OrthoDB" id="9795618at2"/>
<feature type="domain" description="VOC" evidence="2">
    <location>
        <begin position="4"/>
        <end position="143"/>
    </location>
</feature>
<dbReference type="Gene3D" id="3.10.180.10">
    <property type="entry name" value="2,3-Dihydroxybiphenyl 1,2-Dioxygenase, domain 1"/>
    <property type="match status" value="1"/>
</dbReference>